<evidence type="ECO:0000256" key="12">
    <source>
        <dbReference type="ARBA" id="ARBA00033708"/>
    </source>
</evidence>
<gene>
    <name evidence="15" type="ORF">CA267_016820</name>
</gene>
<keyword evidence="7 14" id="KW-1133">Transmembrane helix</keyword>
<proteinExistence type="inferred from homology"/>
<feature type="transmembrane region" description="Helical" evidence="14">
    <location>
        <begin position="404"/>
        <end position="424"/>
    </location>
</feature>
<name>A0A6M4MGW3_9ALTE</name>
<comment type="similarity">
    <text evidence="2 13">Belongs to the sodium:solute symporter (SSF) (TC 2.A.21) family.</text>
</comment>
<dbReference type="AlphaFoldDB" id="A0A6M4MGW3"/>
<sequence length="622" mass="69128">MKLSTLDVLVVVGYLIVVVLLGVFISKTAKKNTKGYFLGGNRIPWPFLGLSNASGMFDISGTMWMVYLLFIYGLKSVFIPWLWPSFNQIFLMVFLSIWLRRSGVMTGAEWIRFRFGVSRGATLSHLIVVLFALLSVLGFLAYGFIGIGKFAAVFLPWQLNSDPHMNEVYYGLIVTALTAIYVVKGGMVSVVFTEVLQFIIMTVACIAIGIIAMQQVSPQMLQQVIPDGWESLGFGWQLDLDWSGVLEQANAQIVTDGWSLFSVFIMLVLFKGILQSMAGPAPNFDMQRVLSARSPTDAAKMSGFVSIVLLFPRYMMITGLTILALVYFMPALQAMGEEVDFEQILPFALANFVPNGLLGLIIAGLLATFMSTFAATTNAAPAYVVNDIYRRYINPEATEKQAIWMSYMVSIAFIVSGTVFGLFIPSLNSIVMWLVSALYGGYTASNLLKWYWWRFTGMGYFAGMLAGILAAIPMMFTDISPLYGFPAMFTLCLLACVVVSLISTPDDMAVLKHFYLKTRPWGLWGPVLRALQADNPAIQANRDGLRDAINIVVGIFWHTALTAAPIFMVIREWPAFFIAMAVAISTTVYLKFFWWDNLQDWPTDIKAAEPTQPLSSQLQSSK</sequence>
<feature type="transmembrane region" description="Helical" evidence="14">
    <location>
        <begin position="548"/>
        <end position="570"/>
    </location>
</feature>
<dbReference type="GO" id="GO:0015193">
    <property type="term" value="F:L-proline transmembrane transporter activity"/>
    <property type="evidence" value="ECO:0007669"/>
    <property type="project" value="TreeGrafter"/>
</dbReference>
<reference evidence="16" key="1">
    <citation type="submission" date="2014-12" db="EMBL/GenBank/DDBJ databases">
        <title>Complete genome sequence of a multi-drug resistant Klebsiella pneumoniae.</title>
        <authorList>
            <person name="Hua X."/>
            <person name="Chen Q."/>
            <person name="Li X."/>
            <person name="Feng Y."/>
            <person name="Ruan Z."/>
            <person name="Yu Y."/>
        </authorList>
    </citation>
    <scope>NUCLEOTIDE SEQUENCE [LARGE SCALE GENOMIC DNA]</scope>
    <source>
        <strain evidence="16">5.12</strain>
    </source>
</reference>
<feature type="transmembrane region" description="Helical" evidence="14">
    <location>
        <begin position="47"/>
        <end position="72"/>
    </location>
</feature>
<feature type="transmembrane region" description="Helical" evidence="14">
    <location>
        <begin position="78"/>
        <end position="99"/>
    </location>
</feature>
<dbReference type="Proteomes" id="UP000219285">
    <property type="component" value="Chromosome"/>
</dbReference>
<reference evidence="15 16" key="2">
    <citation type="submission" date="2020-04" db="EMBL/GenBank/DDBJ databases">
        <title>Complete genome sequence of Alteromonas pelagimontana 5.12T.</title>
        <authorList>
            <person name="Sinha R.K."/>
            <person name="Krishnan K.P."/>
            <person name="Kurian J.P."/>
        </authorList>
    </citation>
    <scope>NUCLEOTIDE SEQUENCE [LARGE SCALE GENOMIC DNA]</scope>
    <source>
        <strain evidence="15 16">5.12</strain>
    </source>
</reference>
<dbReference type="GO" id="GO:0005886">
    <property type="term" value="C:plasma membrane"/>
    <property type="evidence" value="ECO:0007669"/>
    <property type="project" value="UniProtKB-SubCell"/>
</dbReference>
<feature type="transmembrane region" description="Helical" evidence="14">
    <location>
        <begin position="167"/>
        <end position="183"/>
    </location>
</feature>
<evidence type="ECO:0000256" key="13">
    <source>
        <dbReference type="RuleBase" id="RU362091"/>
    </source>
</evidence>
<keyword evidence="10 14" id="KW-0472">Membrane</keyword>
<comment type="catalytic activity">
    <reaction evidence="12">
        <text>L-proline(in) + Na(+)(in) = L-proline(out) + Na(+)(out)</text>
        <dbReference type="Rhea" id="RHEA:28967"/>
        <dbReference type="ChEBI" id="CHEBI:29101"/>
        <dbReference type="ChEBI" id="CHEBI:60039"/>
    </reaction>
</comment>
<accession>A0A6M4MGW3</accession>
<evidence type="ECO:0000256" key="1">
    <source>
        <dbReference type="ARBA" id="ARBA00004651"/>
    </source>
</evidence>
<evidence type="ECO:0000256" key="5">
    <source>
        <dbReference type="ARBA" id="ARBA00022692"/>
    </source>
</evidence>
<evidence type="ECO:0000256" key="14">
    <source>
        <dbReference type="SAM" id="Phobius"/>
    </source>
</evidence>
<feature type="transmembrane region" description="Helical" evidence="14">
    <location>
        <begin position="120"/>
        <end position="147"/>
    </location>
</feature>
<evidence type="ECO:0000256" key="6">
    <source>
        <dbReference type="ARBA" id="ARBA00022847"/>
    </source>
</evidence>
<keyword evidence="16" id="KW-1185">Reference proteome</keyword>
<dbReference type="OrthoDB" id="9814523at2"/>
<keyword evidence="5 14" id="KW-0812">Transmembrane</keyword>
<evidence type="ECO:0000256" key="7">
    <source>
        <dbReference type="ARBA" id="ARBA00022989"/>
    </source>
</evidence>
<evidence type="ECO:0000313" key="16">
    <source>
        <dbReference type="Proteomes" id="UP000219285"/>
    </source>
</evidence>
<dbReference type="InterPro" id="IPR050277">
    <property type="entry name" value="Sodium:Solute_Symporter"/>
</dbReference>
<evidence type="ECO:0000256" key="9">
    <source>
        <dbReference type="ARBA" id="ARBA00023065"/>
    </source>
</evidence>
<evidence type="ECO:0000256" key="8">
    <source>
        <dbReference type="ARBA" id="ARBA00023053"/>
    </source>
</evidence>
<evidence type="ECO:0000256" key="2">
    <source>
        <dbReference type="ARBA" id="ARBA00006434"/>
    </source>
</evidence>
<feature type="transmembrane region" description="Helical" evidence="14">
    <location>
        <begin position="482"/>
        <end position="502"/>
    </location>
</feature>
<feature type="transmembrane region" description="Helical" evidence="14">
    <location>
        <begin position="302"/>
        <end position="328"/>
    </location>
</feature>
<evidence type="ECO:0000256" key="4">
    <source>
        <dbReference type="ARBA" id="ARBA00022475"/>
    </source>
</evidence>
<keyword evidence="8" id="KW-0915">Sodium</keyword>
<organism evidence="15 16">
    <name type="scientific">Alteromonas pelagimontana</name>
    <dbReference type="NCBI Taxonomy" id="1858656"/>
    <lineage>
        <taxon>Bacteria</taxon>
        <taxon>Pseudomonadati</taxon>
        <taxon>Pseudomonadota</taxon>
        <taxon>Gammaproteobacteria</taxon>
        <taxon>Alteromonadales</taxon>
        <taxon>Alteromonadaceae</taxon>
        <taxon>Alteromonas/Salinimonas group</taxon>
        <taxon>Alteromonas</taxon>
    </lineage>
</organism>
<keyword evidence="6" id="KW-0769">Symport</keyword>
<dbReference type="PROSITE" id="PS50283">
    <property type="entry name" value="NA_SOLUT_SYMP_3"/>
    <property type="match status" value="1"/>
</dbReference>
<feature type="transmembrane region" description="Helical" evidence="14">
    <location>
        <begin position="455"/>
        <end position="476"/>
    </location>
</feature>
<keyword evidence="4" id="KW-1003">Cell membrane</keyword>
<dbReference type="GO" id="GO:0005298">
    <property type="term" value="F:proline:sodium symporter activity"/>
    <property type="evidence" value="ECO:0007669"/>
    <property type="project" value="TreeGrafter"/>
</dbReference>
<evidence type="ECO:0000313" key="15">
    <source>
        <dbReference type="EMBL" id="QJR82292.1"/>
    </source>
</evidence>
<dbReference type="Gene3D" id="1.20.1730.10">
    <property type="entry name" value="Sodium/glucose cotransporter"/>
    <property type="match status" value="1"/>
</dbReference>
<feature type="transmembrane region" description="Helical" evidence="14">
    <location>
        <begin position="576"/>
        <end position="594"/>
    </location>
</feature>
<comment type="subcellular location">
    <subcellularLocation>
        <location evidence="1">Cell membrane</location>
        <topology evidence="1">Multi-pass membrane protein</topology>
    </subcellularLocation>
</comment>
<evidence type="ECO:0000256" key="10">
    <source>
        <dbReference type="ARBA" id="ARBA00023136"/>
    </source>
</evidence>
<dbReference type="KEGG" id="apel:CA267_016820"/>
<feature type="transmembrane region" description="Helical" evidence="14">
    <location>
        <begin position="195"/>
        <end position="213"/>
    </location>
</feature>
<keyword evidence="9" id="KW-0406">Ion transport</keyword>
<keyword evidence="3" id="KW-0813">Transport</keyword>
<dbReference type="Pfam" id="PF00474">
    <property type="entry name" value="SSF"/>
    <property type="match status" value="1"/>
</dbReference>
<protein>
    <submittedName>
        <fullName evidence="15">Na+:solute symporter</fullName>
    </submittedName>
</protein>
<keyword evidence="11" id="KW-0739">Sodium transport</keyword>
<dbReference type="GO" id="GO:0015824">
    <property type="term" value="P:proline transport"/>
    <property type="evidence" value="ECO:0007669"/>
    <property type="project" value="TreeGrafter"/>
</dbReference>
<dbReference type="RefSeq" id="WP_075609713.1">
    <property type="nucleotide sequence ID" value="NZ_CP052766.1"/>
</dbReference>
<dbReference type="CDD" id="cd11477">
    <property type="entry name" value="SLC5sbd_u1"/>
    <property type="match status" value="1"/>
</dbReference>
<dbReference type="EMBL" id="CP052766">
    <property type="protein sequence ID" value="QJR82292.1"/>
    <property type="molecule type" value="Genomic_DNA"/>
</dbReference>
<dbReference type="PANTHER" id="PTHR48086:SF3">
    <property type="entry name" value="SODIUM_PROLINE SYMPORTER"/>
    <property type="match status" value="1"/>
</dbReference>
<evidence type="ECO:0000256" key="11">
    <source>
        <dbReference type="ARBA" id="ARBA00023201"/>
    </source>
</evidence>
<feature type="transmembrane region" description="Helical" evidence="14">
    <location>
        <begin position="6"/>
        <end position="26"/>
    </location>
</feature>
<dbReference type="InterPro" id="IPR038377">
    <property type="entry name" value="Na/Glc_symporter_sf"/>
</dbReference>
<feature type="transmembrane region" description="Helical" evidence="14">
    <location>
        <begin position="430"/>
        <end position="448"/>
    </location>
</feature>
<dbReference type="InterPro" id="IPR001734">
    <property type="entry name" value="Na/solute_symporter"/>
</dbReference>
<dbReference type="PANTHER" id="PTHR48086">
    <property type="entry name" value="SODIUM/PROLINE SYMPORTER-RELATED"/>
    <property type="match status" value="1"/>
</dbReference>
<evidence type="ECO:0000256" key="3">
    <source>
        <dbReference type="ARBA" id="ARBA00022448"/>
    </source>
</evidence>
<feature type="transmembrane region" description="Helical" evidence="14">
    <location>
        <begin position="258"/>
        <end position="281"/>
    </location>
</feature>